<accession>A0A1A8VQR2</accession>
<keyword evidence="1" id="KW-0812">Transmembrane</keyword>
<dbReference type="EMBL" id="FLQU01000227">
    <property type="protein sequence ID" value="SBS82849.1"/>
    <property type="molecule type" value="Genomic_DNA"/>
</dbReference>
<feature type="transmembrane region" description="Helical" evidence="1">
    <location>
        <begin position="501"/>
        <end position="520"/>
    </location>
</feature>
<gene>
    <name evidence="2" type="ORF">POVCU2_0017460</name>
</gene>
<name>A0A1A8VQR2_PLAOA</name>
<protein>
    <submittedName>
        <fullName evidence="2">Uncharacterized protein</fullName>
    </submittedName>
</protein>
<organism evidence="2 3">
    <name type="scientific">Plasmodium ovale curtisi</name>
    <dbReference type="NCBI Taxonomy" id="864141"/>
    <lineage>
        <taxon>Eukaryota</taxon>
        <taxon>Sar</taxon>
        <taxon>Alveolata</taxon>
        <taxon>Apicomplexa</taxon>
        <taxon>Aconoidasida</taxon>
        <taxon>Haemosporida</taxon>
        <taxon>Plasmodiidae</taxon>
        <taxon>Plasmodium</taxon>
        <taxon>Plasmodium (Plasmodium)</taxon>
    </lineage>
</organism>
<proteinExistence type="predicted"/>
<keyword evidence="1" id="KW-0472">Membrane</keyword>
<keyword evidence="1" id="KW-1133">Transmembrane helix</keyword>
<feature type="transmembrane region" description="Helical" evidence="1">
    <location>
        <begin position="437"/>
        <end position="454"/>
    </location>
</feature>
<evidence type="ECO:0000313" key="3">
    <source>
        <dbReference type="Proteomes" id="UP000078560"/>
    </source>
</evidence>
<dbReference type="Proteomes" id="UP000078560">
    <property type="component" value="Unassembled WGS sequence"/>
</dbReference>
<sequence length="1401" mass="165169">MMKEFFEAYQNRECIRQNYDLRDHSKKVYLEENDEISDEELYDIFDQINKIPFSKKIYEKIIRKICYRNDLKHIDYIVNNFDKIRNVKGIKGRGENRICVLVLCLNFIYCNLNNEIMTIYELKNQIKKNIQKKKVYCKYLAKIIFAICCKLDIINFVKYDILSYIEKYIIIIIHKLKKLNDKTNNTLSLQVQKRVNIFDDLFEFINNATDDDEEEDKDNSSFRLDEKHFCNNFNGREIAEEENGERIFQWNDEHKGGNVTAGGVETNDNCHRGELFTICATRNSLNGDKSVNDEYFGYEAQGEEGHHSNYSAEQALAERDNEKFTVGNTIIGINLQNGKDQWSGFHCDTLNAINPSKSNGRNKKDISRNCKKRRNLKSKAEAADLDPKMLIDYLEKNVTLLSQYSCILYSFYVMWKGKDDMDTNLYDMESRRNGENLHYFVCCSIIITFNVFNIKIKEKYICHYLNVTPHVIISQKKKMNTFFLITLNEFLGFHLKKCKNIFFCIRVIFSNYILLQMYLFNIIKRYKLMEKKGFMSIINQLQIYIASFFRSIHKQFLNLSDIIIEHNFLFRSECVYKDTREIISQNYDFVHFRKLIKNIMKNHLTEKEKESFHEHYFNENYDIDLENIYLYAPKMLSYSLYDNERVLTHSSHYRIDNIPRISHLEKEELSISLQQINEYVNCKKMYNMRMEEAPNEPCGSVGTWEEKTTIESSNHVECDIYQNTHGENDPNLENIAIDDFTTSGSNVIHASSMSYVAETYPVNHIKYERGNVDNGDNIVQGEMHYYANKRNVITGQNVSSPDGDSCEGMRMVERENETDSSSSVCDSGICSCGLCKCGFCVLDMHKSVPCIIGPCGSAAGECDKQGNIPYSNAPSRCSGARTLHKRLHKRGGAKREEKLKRVKKCQGGENIENRKMTLNDRISHFVKEHNDMLRKEGFLSDFINHVNVLKKINLSTINEVNMEIMRFYDIKIVVQFFFYNIYKAIMYNCYSEGFLNPSNLHYSMNNRQTGKKTSSVQKREIGYINSRVKNKIASKINEIKNNKYKLEKYLICEQISCMHLFQDDKIIKESMKKFLKDNNIILKNISTLLTNSTCEENSNNFFPSENTNNKVLRFISNVDDKPFSLCTNGKESICNKENTYYCDKENTYYCDKENTYYCDKENTYYCDKENTYYCDKENTYYCEKENAYYCEKEKRTYITLFDKENCEKKSKQRVKIFLCNYDVTNEKCNEYNQVKNESFNLFQYIYNIKMMKEHKKMETLFAGKQFNTLFNLFNNVNYSFGRRKKNIIKMSNCLFHTYNLIGIKKITGNGYSFQFKNALNDGYSKVFKKKFLKVLTYEDINFLFNRFFYFIFTYIKSHCCFFSKNDHSYTELGVTHSLETCTCNKAKCCYKIKTIVLLENF</sequence>
<evidence type="ECO:0000256" key="1">
    <source>
        <dbReference type="SAM" id="Phobius"/>
    </source>
</evidence>
<reference evidence="3" key="1">
    <citation type="submission" date="2016-05" db="EMBL/GenBank/DDBJ databases">
        <authorList>
            <person name="Naeem Raeece"/>
        </authorList>
    </citation>
    <scope>NUCLEOTIDE SEQUENCE [LARGE SCALE GENOMIC DNA]</scope>
</reference>
<evidence type="ECO:0000313" key="2">
    <source>
        <dbReference type="EMBL" id="SBS82849.1"/>
    </source>
</evidence>